<organism evidence="1 2">
    <name type="scientific">Phaseolus angularis</name>
    <name type="common">Azuki bean</name>
    <name type="synonym">Vigna angularis</name>
    <dbReference type="NCBI Taxonomy" id="3914"/>
    <lineage>
        <taxon>Eukaryota</taxon>
        <taxon>Viridiplantae</taxon>
        <taxon>Streptophyta</taxon>
        <taxon>Embryophyta</taxon>
        <taxon>Tracheophyta</taxon>
        <taxon>Spermatophyta</taxon>
        <taxon>Magnoliopsida</taxon>
        <taxon>eudicotyledons</taxon>
        <taxon>Gunneridae</taxon>
        <taxon>Pentapetalae</taxon>
        <taxon>rosids</taxon>
        <taxon>fabids</taxon>
        <taxon>Fabales</taxon>
        <taxon>Fabaceae</taxon>
        <taxon>Papilionoideae</taxon>
        <taxon>50 kb inversion clade</taxon>
        <taxon>NPAAA clade</taxon>
        <taxon>indigoferoid/millettioid clade</taxon>
        <taxon>Phaseoleae</taxon>
        <taxon>Vigna</taxon>
    </lineage>
</organism>
<name>A0A0L9UZU9_PHAAN</name>
<reference evidence="2" key="1">
    <citation type="journal article" date="2015" name="Proc. Natl. Acad. Sci. U.S.A.">
        <title>Genome sequencing of adzuki bean (Vigna angularis) provides insight into high starch and low fat accumulation and domestication.</title>
        <authorList>
            <person name="Yang K."/>
            <person name="Tian Z."/>
            <person name="Chen C."/>
            <person name="Luo L."/>
            <person name="Zhao B."/>
            <person name="Wang Z."/>
            <person name="Yu L."/>
            <person name="Li Y."/>
            <person name="Sun Y."/>
            <person name="Li W."/>
            <person name="Chen Y."/>
            <person name="Li Y."/>
            <person name="Zhang Y."/>
            <person name="Ai D."/>
            <person name="Zhao J."/>
            <person name="Shang C."/>
            <person name="Ma Y."/>
            <person name="Wu B."/>
            <person name="Wang M."/>
            <person name="Gao L."/>
            <person name="Sun D."/>
            <person name="Zhang P."/>
            <person name="Guo F."/>
            <person name="Wang W."/>
            <person name="Li Y."/>
            <person name="Wang J."/>
            <person name="Varshney R.K."/>
            <person name="Wang J."/>
            <person name="Ling H.Q."/>
            <person name="Wan P."/>
        </authorList>
    </citation>
    <scope>NUCLEOTIDE SEQUENCE</scope>
    <source>
        <strain evidence="2">cv. Jingnong 6</strain>
    </source>
</reference>
<dbReference type="Proteomes" id="UP000053144">
    <property type="component" value="Chromosome 7"/>
</dbReference>
<dbReference type="AlphaFoldDB" id="A0A0L9UZU9"/>
<gene>
    <name evidence="1" type="ORF">LR48_Vigan07g209400</name>
</gene>
<evidence type="ECO:0000313" key="1">
    <source>
        <dbReference type="EMBL" id="KOM48390.1"/>
    </source>
</evidence>
<evidence type="ECO:0000313" key="2">
    <source>
        <dbReference type="Proteomes" id="UP000053144"/>
    </source>
</evidence>
<dbReference type="EMBL" id="CM003377">
    <property type="protein sequence ID" value="KOM48390.1"/>
    <property type="molecule type" value="Genomic_DNA"/>
</dbReference>
<proteinExistence type="predicted"/>
<accession>A0A0L9UZU9</accession>
<protein>
    <submittedName>
        <fullName evidence="1">Uncharacterized protein</fullName>
    </submittedName>
</protein>
<sequence>MFDSSMCPFHSKPSKSRFFSVPLTPCLLHRRHSLPSSQCPGVTLYTPQEILFCQLIYNTLEIRSSFFQEREKKEVVPFFFLVSRNRGFLLFKKKRVLLLTNVVAHLRGWPKSLPATSPMLEVPLPPATFLPSRVMTPGLCPPPRPRLVPKLPHYATTNAHCHVAAGNPGCR</sequence>
<dbReference type="Gramene" id="KOM48390">
    <property type="protein sequence ID" value="KOM48390"/>
    <property type="gene ID" value="LR48_Vigan07g209400"/>
</dbReference>